<reference evidence="1 2" key="1">
    <citation type="submission" date="2021-01" db="EMBL/GenBank/DDBJ databases">
        <title>Chryseolinea sp. Jin1 Genome sequencing and assembly.</title>
        <authorList>
            <person name="Kim I."/>
        </authorList>
    </citation>
    <scope>NUCLEOTIDE SEQUENCE [LARGE SCALE GENOMIC DNA]</scope>
    <source>
        <strain evidence="1 2">Jin1</strain>
    </source>
</reference>
<gene>
    <name evidence="1" type="ORF">JI741_02410</name>
</gene>
<evidence type="ECO:0000313" key="1">
    <source>
        <dbReference type="EMBL" id="MBL0740049.1"/>
    </source>
</evidence>
<sequence>MKKSFFKVLARINKVILPRYSRRDINRLSKIDKAFVAFRYWVTVNSLD</sequence>
<evidence type="ECO:0000313" key="2">
    <source>
        <dbReference type="Proteomes" id="UP000613030"/>
    </source>
</evidence>
<accession>A0ABS1KKR4</accession>
<comment type="caution">
    <text evidence="1">The sequence shown here is derived from an EMBL/GenBank/DDBJ whole genome shotgun (WGS) entry which is preliminary data.</text>
</comment>
<keyword evidence="2" id="KW-1185">Reference proteome</keyword>
<protein>
    <recommendedName>
        <fullName evidence="3">SsrA-binding protein</fullName>
    </recommendedName>
</protein>
<dbReference type="Proteomes" id="UP000613030">
    <property type="component" value="Unassembled WGS sequence"/>
</dbReference>
<evidence type="ECO:0008006" key="3">
    <source>
        <dbReference type="Google" id="ProtNLM"/>
    </source>
</evidence>
<organism evidence="1 2">
    <name type="scientific">Chryseolinea lacunae</name>
    <dbReference type="NCBI Taxonomy" id="2801331"/>
    <lineage>
        <taxon>Bacteria</taxon>
        <taxon>Pseudomonadati</taxon>
        <taxon>Bacteroidota</taxon>
        <taxon>Cytophagia</taxon>
        <taxon>Cytophagales</taxon>
        <taxon>Fulvivirgaceae</taxon>
        <taxon>Chryseolinea</taxon>
    </lineage>
</organism>
<name>A0ABS1KKR4_9BACT</name>
<dbReference type="RefSeq" id="WP_202007032.1">
    <property type="nucleotide sequence ID" value="NZ_JAERRB010000001.1"/>
</dbReference>
<dbReference type="EMBL" id="JAERRB010000001">
    <property type="protein sequence ID" value="MBL0740049.1"/>
    <property type="molecule type" value="Genomic_DNA"/>
</dbReference>
<proteinExistence type="predicted"/>